<dbReference type="Proteomes" id="UP000237347">
    <property type="component" value="Unassembled WGS sequence"/>
</dbReference>
<keyword evidence="2" id="KW-1185">Reference proteome</keyword>
<sequence length="93" mass="10224">MDETKAMMITWAGAGSISDRLLIEVAGRFDTMTLMKMNIRSGSNILHEGNKSVVHVPDASSSHSILMLNNKYASDIETAIQDVVTCIPYITHK</sequence>
<dbReference type="EMBL" id="PKMF04000295">
    <property type="protein sequence ID" value="KAK7838915.1"/>
    <property type="molecule type" value="Genomic_DNA"/>
</dbReference>
<evidence type="ECO:0000313" key="2">
    <source>
        <dbReference type="Proteomes" id="UP000237347"/>
    </source>
</evidence>
<evidence type="ECO:0000313" key="1">
    <source>
        <dbReference type="EMBL" id="KAK7838915.1"/>
    </source>
</evidence>
<organism evidence="1 2">
    <name type="scientific">Quercus suber</name>
    <name type="common">Cork oak</name>
    <dbReference type="NCBI Taxonomy" id="58331"/>
    <lineage>
        <taxon>Eukaryota</taxon>
        <taxon>Viridiplantae</taxon>
        <taxon>Streptophyta</taxon>
        <taxon>Embryophyta</taxon>
        <taxon>Tracheophyta</taxon>
        <taxon>Spermatophyta</taxon>
        <taxon>Magnoliopsida</taxon>
        <taxon>eudicotyledons</taxon>
        <taxon>Gunneridae</taxon>
        <taxon>Pentapetalae</taxon>
        <taxon>rosids</taxon>
        <taxon>fabids</taxon>
        <taxon>Fagales</taxon>
        <taxon>Fagaceae</taxon>
        <taxon>Quercus</taxon>
    </lineage>
</organism>
<protein>
    <submittedName>
        <fullName evidence="1">Uncharacterized protein</fullName>
    </submittedName>
</protein>
<comment type="caution">
    <text evidence="1">The sequence shown here is derived from an EMBL/GenBank/DDBJ whole genome shotgun (WGS) entry which is preliminary data.</text>
</comment>
<accession>A0AAW0KJ67</accession>
<name>A0AAW0KJ67_QUESU</name>
<reference evidence="1 2" key="1">
    <citation type="journal article" date="2018" name="Sci. Data">
        <title>The draft genome sequence of cork oak.</title>
        <authorList>
            <person name="Ramos A.M."/>
            <person name="Usie A."/>
            <person name="Barbosa P."/>
            <person name="Barros P.M."/>
            <person name="Capote T."/>
            <person name="Chaves I."/>
            <person name="Simoes F."/>
            <person name="Abreu I."/>
            <person name="Carrasquinho I."/>
            <person name="Faro C."/>
            <person name="Guimaraes J.B."/>
            <person name="Mendonca D."/>
            <person name="Nobrega F."/>
            <person name="Rodrigues L."/>
            <person name="Saibo N.J.M."/>
            <person name="Varela M.C."/>
            <person name="Egas C."/>
            <person name="Matos J."/>
            <person name="Miguel C.M."/>
            <person name="Oliveira M.M."/>
            <person name="Ricardo C.P."/>
            <person name="Goncalves S."/>
        </authorList>
    </citation>
    <scope>NUCLEOTIDE SEQUENCE [LARGE SCALE GENOMIC DNA]</scope>
    <source>
        <strain evidence="2">cv. HL8</strain>
    </source>
</reference>
<proteinExistence type="predicted"/>
<dbReference type="AlphaFoldDB" id="A0AAW0KJ67"/>
<gene>
    <name evidence="1" type="ORF">CFP56_018939</name>
</gene>